<dbReference type="GO" id="GO:0016757">
    <property type="term" value="F:glycosyltransferase activity"/>
    <property type="evidence" value="ECO:0007669"/>
    <property type="project" value="TreeGrafter"/>
</dbReference>
<proteinExistence type="predicted"/>
<organism evidence="1 2">
    <name type="scientific">Phenylobacterium montanum</name>
    <dbReference type="NCBI Taxonomy" id="2823693"/>
    <lineage>
        <taxon>Bacteria</taxon>
        <taxon>Pseudomonadati</taxon>
        <taxon>Pseudomonadota</taxon>
        <taxon>Alphaproteobacteria</taxon>
        <taxon>Caulobacterales</taxon>
        <taxon>Caulobacteraceae</taxon>
        <taxon>Phenylobacterium</taxon>
    </lineage>
</organism>
<gene>
    <name evidence="1" type="ORF">KCG34_04200</name>
</gene>
<accession>A0A975G317</accession>
<dbReference type="AlphaFoldDB" id="A0A975G317"/>
<dbReference type="PANTHER" id="PTHR46401:SF9">
    <property type="entry name" value="MANNOSYLTRANSFERASE A"/>
    <property type="match status" value="1"/>
</dbReference>
<dbReference type="PANTHER" id="PTHR46401">
    <property type="entry name" value="GLYCOSYLTRANSFERASE WBBK-RELATED"/>
    <property type="match status" value="1"/>
</dbReference>
<evidence type="ECO:0000313" key="1">
    <source>
        <dbReference type="EMBL" id="QUD89096.1"/>
    </source>
</evidence>
<dbReference type="SUPFAM" id="SSF53756">
    <property type="entry name" value="UDP-Glycosyltransferase/glycogen phosphorylase"/>
    <property type="match status" value="1"/>
</dbReference>
<name>A0A975G317_9CAUL</name>
<dbReference type="KEGG" id="caul:KCG34_04200"/>
<dbReference type="CDD" id="cd03809">
    <property type="entry name" value="GT4_MtfB-like"/>
    <property type="match status" value="1"/>
</dbReference>
<protein>
    <submittedName>
        <fullName evidence="1">Glycosyltransferase family 4 protein</fullName>
    </submittedName>
</protein>
<evidence type="ECO:0000313" key="2">
    <source>
        <dbReference type="Proteomes" id="UP000676409"/>
    </source>
</evidence>
<dbReference type="RefSeq" id="WP_211939146.1">
    <property type="nucleotide sequence ID" value="NZ_CP073078.1"/>
</dbReference>
<dbReference type="Pfam" id="PF13692">
    <property type="entry name" value="Glyco_trans_1_4"/>
    <property type="match status" value="1"/>
</dbReference>
<sequence>MLDQDFDSHDEVGQPLHGPRYASVPILGFGPRQRSAPEIILDLSRLISRVRFNAPTGVDRVEMAYAKQLLQFAPERLSFAAVHPTGVYGRLPTAAAAAFLHETEQTWIGGRHDRQSGVWSAKAVRALVRMLPRLAPEPIPERCSERVYLQVSPHHLDRPRRIRNILAREKARFVCLVHDLIPIEYPEHARPNGKSLHARRMETVSRFADAVIAASESTRRSLLGYLAHQGRGRDLDVCVAPLGADQIRARAPTQFGGSPYFVFVGTIEPRKNHLLLLNLWRRMVDELGPHVTPRLVLVGRRGWENENIVDMLDRCPQLVGVVEERGQLCDQEMWPIVAGARALVMPSFAEGFGLPVVEALKLGVPVLCSDIPAHREIADPIAEFFDPLDGPSWRAAISDYASPTSPRRQAQLSRMRLWKAPTWESHVRAAVEFIDGEPW</sequence>
<dbReference type="EMBL" id="CP073078">
    <property type="protein sequence ID" value="QUD89096.1"/>
    <property type="molecule type" value="Genomic_DNA"/>
</dbReference>
<dbReference type="Gene3D" id="3.40.50.2000">
    <property type="entry name" value="Glycogen Phosphorylase B"/>
    <property type="match status" value="1"/>
</dbReference>
<reference evidence="1" key="1">
    <citation type="submission" date="2021-04" db="EMBL/GenBank/DDBJ databases">
        <title>The complete genome sequence of Caulobacter sp. S6.</title>
        <authorList>
            <person name="Tang Y."/>
            <person name="Ouyang W."/>
            <person name="Liu Q."/>
            <person name="Huang B."/>
            <person name="Guo Z."/>
            <person name="Lei P."/>
        </authorList>
    </citation>
    <scope>NUCLEOTIDE SEQUENCE</scope>
    <source>
        <strain evidence="1">S6</strain>
    </source>
</reference>
<keyword evidence="2" id="KW-1185">Reference proteome</keyword>
<dbReference type="Proteomes" id="UP000676409">
    <property type="component" value="Chromosome"/>
</dbReference>